<keyword evidence="2" id="KW-1185">Reference proteome</keyword>
<evidence type="ECO:0000313" key="2">
    <source>
        <dbReference type="Proteomes" id="UP000199701"/>
    </source>
</evidence>
<dbReference type="EMBL" id="FOJI01000014">
    <property type="protein sequence ID" value="SEW39074.1"/>
    <property type="molecule type" value="Genomic_DNA"/>
</dbReference>
<dbReference type="AlphaFoldDB" id="A0A1I0REG8"/>
<reference evidence="1 2" key="1">
    <citation type="submission" date="2016-10" db="EMBL/GenBank/DDBJ databases">
        <authorList>
            <person name="de Groot N.N."/>
        </authorList>
    </citation>
    <scope>NUCLEOTIDE SEQUENCE [LARGE SCALE GENOMIC DNA]</scope>
    <source>
        <strain evidence="1 2">DSM 9179</strain>
    </source>
</reference>
<organism evidence="1 2">
    <name type="scientific">[Clostridium] fimetarium</name>
    <dbReference type="NCBI Taxonomy" id="99656"/>
    <lineage>
        <taxon>Bacteria</taxon>
        <taxon>Bacillati</taxon>
        <taxon>Bacillota</taxon>
        <taxon>Clostridia</taxon>
        <taxon>Lachnospirales</taxon>
        <taxon>Lachnospiraceae</taxon>
    </lineage>
</organism>
<sequence>MISIIGILLDNYTKLRYSNNTIKDIFKLDLHEVSIYSEGGSYE</sequence>
<proteinExistence type="predicted"/>
<name>A0A1I0REG8_9FIRM</name>
<protein>
    <submittedName>
        <fullName evidence="1">Uncharacterized protein</fullName>
    </submittedName>
</protein>
<gene>
    <name evidence="1" type="ORF">SAMN05421659_11492</name>
</gene>
<evidence type="ECO:0000313" key="1">
    <source>
        <dbReference type="EMBL" id="SEW39074.1"/>
    </source>
</evidence>
<accession>A0A1I0REG8</accession>
<dbReference type="Proteomes" id="UP000199701">
    <property type="component" value="Unassembled WGS sequence"/>
</dbReference>